<dbReference type="InterPro" id="IPR021139">
    <property type="entry name" value="NYN"/>
</dbReference>
<name>A0A2M6YRJ7_9BACT</name>
<dbReference type="AlphaFoldDB" id="A0A2M6YRJ7"/>
<comment type="caution">
    <text evidence="2">The sequence shown here is derived from an EMBL/GenBank/DDBJ whole genome shotgun (WGS) entry which is preliminary data.</text>
</comment>
<sequence length="181" mass="20781">MQRCLILIDGSNFYFKLKDLRLHNLLGFDFKSFATFLARSEKVVGSKYYVGRVRQDGTAHADKLLANQQKLLETLKLHNFHYELGYLLKSDRVYHEKGVDVHIAVDILVATYEDLCDRIVLVSSDTDLAPAIKKAQEKGKIIEYVGFSHKPSVAMVRFCKESRLLTKEELFPFVSKDPQPK</sequence>
<reference evidence="3" key="1">
    <citation type="submission" date="2017-09" db="EMBL/GenBank/DDBJ databases">
        <title>Depth-based differentiation of microbial function through sediment-hosted aquifers and enrichment of novel symbionts in the deep terrestrial subsurface.</title>
        <authorList>
            <person name="Probst A.J."/>
            <person name="Ladd B."/>
            <person name="Jarett J.K."/>
            <person name="Geller-Mcgrath D.E."/>
            <person name="Sieber C.M.K."/>
            <person name="Emerson J.B."/>
            <person name="Anantharaman K."/>
            <person name="Thomas B.C."/>
            <person name="Malmstrom R."/>
            <person name="Stieglmeier M."/>
            <person name="Klingl A."/>
            <person name="Woyke T."/>
            <person name="Ryan C.M."/>
            <person name="Banfield J.F."/>
        </authorList>
    </citation>
    <scope>NUCLEOTIDE SEQUENCE [LARGE SCALE GENOMIC DNA]</scope>
</reference>
<accession>A0A2M6YRJ7</accession>
<feature type="domain" description="NYN" evidence="1">
    <location>
        <begin position="5"/>
        <end position="159"/>
    </location>
</feature>
<dbReference type="EMBL" id="PEWZ01000060">
    <property type="protein sequence ID" value="PIU35658.1"/>
    <property type="molecule type" value="Genomic_DNA"/>
</dbReference>
<evidence type="ECO:0000313" key="3">
    <source>
        <dbReference type="Proteomes" id="UP000229502"/>
    </source>
</evidence>
<dbReference type="PANTHER" id="PTHR35458:SF8">
    <property type="entry name" value="SLR0650 PROTEIN"/>
    <property type="match status" value="1"/>
</dbReference>
<dbReference type="Proteomes" id="UP000229502">
    <property type="component" value="Unassembled WGS sequence"/>
</dbReference>
<dbReference type="GO" id="GO:0004540">
    <property type="term" value="F:RNA nuclease activity"/>
    <property type="evidence" value="ECO:0007669"/>
    <property type="project" value="InterPro"/>
</dbReference>
<evidence type="ECO:0000313" key="2">
    <source>
        <dbReference type="EMBL" id="PIU35658.1"/>
    </source>
</evidence>
<proteinExistence type="predicted"/>
<dbReference type="Gene3D" id="3.40.50.1010">
    <property type="entry name" value="5'-nuclease"/>
    <property type="match status" value="1"/>
</dbReference>
<evidence type="ECO:0000259" key="1">
    <source>
        <dbReference type="Pfam" id="PF01936"/>
    </source>
</evidence>
<organism evidence="2 3">
    <name type="scientific">Candidatus Shapirobacteria bacterium CG07_land_8_20_14_0_80_39_18</name>
    <dbReference type="NCBI Taxonomy" id="1974882"/>
    <lineage>
        <taxon>Bacteria</taxon>
        <taxon>Candidatus Shapironibacteriota</taxon>
    </lineage>
</organism>
<dbReference type="InterPro" id="IPR047140">
    <property type="entry name" value="LabA"/>
</dbReference>
<gene>
    <name evidence="2" type="ORF">COT03_01185</name>
</gene>
<dbReference type="PANTHER" id="PTHR35458">
    <property type="entry name" value="SLR0755 PROTEIN"/>
    <property type="match status" value="1"/>
</dbReference>
<protein>
    <recommendedName>
        <fullName evidence="1">NYN domain-containing protein</fullName>
    </recommendedName>
</protein>
<dbReference type="Pfam" id="PF01936">
    <property type="entry name" value="NYN"/>
    <property type="match status" value="1"/>
</dbReference>